<evidence type="ECO:0000259" key="7">
    <source>
        <dbReference type="Pfam" id="PF10414"/>
    </source>
</evidence>
<dbReference type="RefSeq" id="WP_286678223.1">
    <property type="nucleotide sequence ID" value="NZ_MNXI01000068.1"/>
</dbReference>
<dbReference type="InterPro" id="IPR006367">
    <property type="entry name" value="Sirohaem_synthase_N"/>
</dbReference>
<reference evidence="10" key="1">
    <citation type="submission" date="2017-09" db="EMBL/GenBank/DDBJ databases">
        <title>Depth-based differentiation of microbial function through sediment-hosted aquifers and enrichment of novel symbionts in the deep terrestrial subsurface.</title>
        <authorList>
            <person name="Probst A.J."/>
            <person name="Ladd B."/>
            <person name="Jarett J.K."/>
            <person name="Geller-Mcgrath D.E."/>
            <person name="Sieber C.M.K."/>
            <person name="Emerson J.B."/>
            <person name="Anantharaman K."/>
            <person name="Thomas B.C."/>
            <person name="Malmstrom R."/>
            <person name="Stieglmeier M."/>
            <person name="Klingl A."/>
            <person name="Woyke T."/>
            <person name="Ryan C.M."/>
            <person name="Banfield J.F."/>
        </authorList>
    </citation>
    <scope>NUCLEOTIDE SEQUENCE [LARGE SCALE GENOMIC DNA]</scope>
</reference>
<dbReference type="InterPro" id="IPR042518">
    <property type="entry name" value="SirC_C"/>
</dbReference>
<dbReference type="PANTHER" id="PTHR35330">
    <property type="entry name" value="SIROHEME BIOSYNTHESIS PROTEIN MET8"/>
    <property type="match status" value="1"/>
</dbReference>
<evidence type="ECO:0000256" key="3">
    <source>
        <dbReference type="ARBA" id="ARBA00023002"/>
    </source>
</evidence>
<dbReference type="Gene3D" id="3.40.50.720">
    <property type="entry name" value="NAD(P)-binding Rossmann-like Domain"/>
    <property type="match status" value="1"/>
</dbReference>
<evidence type="ECO:0000259" key="8">
    <source>
        <dbReference type="Pfam" id="PF14824"/>
    </source>
</evidence>
<comment type="catalytic activity">
    <reaction evidence="6">
        <text>precorrin-2 + NAD(+) = sirohydrochlorin + NADH + 2 H(+)</text>
        <dbReference type="Rhea" id="RHEA:15613"/>
        <dbReference type="ChEBI" id="CHEBI:15378"/>
        <dbReference type="ChEBI" id="CHEBI:57540"/>
        <dbReference type="ChEBI" id="CHEBI:57945"/>
        <dbReference type="ChEBI" id="CHEBI:58351"/>
        <dbReference type="ChEBI" id="CHEBI:58827"/>
        <dbReference type="EC" id="1.3.1.76"/>
    </reaction>
</comment>
<comment type="pathway">
    <text evidence="1">Porphyrin-containing compound metabolism; siroheme biosynthesis; sirohydrochlorin from precorrin-2: step 1/1.</text>
</comment>
<keyword evidence="4" id="KW-0520">NAD</keyword>
<evidence type="ECO:0000256" key="6">
    <source>
        <dbReference type="ARBA" id="ARBA00047561"/>
    </source>
</evidence>
<feature type="domain" description="Siroheme synthase central" evidence="8">
    <location>
        <begin position="119"/>
        <end position="144"/>
    </location>
</feature>
<evidence type="ECO:0000256" key="5">
    <source>
        <dbReference type="ARBA" id="ARBA00023244"/>
    </source>
</evidence>
<evidence type="ECO:0000313" key="9">
    <source>
        <dbReference type="EMBL" id="PIZ41877.1"/>
    </source>
</evidence>
<dbReference type="Pfam" id="PF10414">
    <property type="entry name" value="CysG_dimeriser"/>
    <property type="match status" value="1"/>
</dbReference>
<keyword evidence="3" id="KW-0560">Oxidoreductase</keyword>
<proteinExistence type="predicted"/>
<dbReference type="InterPro" id="IPR028161">
    <property type="entry name" value="Met8-like"/>
</dbReference>
<sequence>MAFYPLYIDLESKKCVVIGGGDVAERKVMSLIECGADVTVVSPQFTPGLARLAEEGRITATGRGYEPGDIDGATLAIVATDNNELNRQVHQEATEKNIPVNVADVPELCSFIVSSTVRRGDLVISISTSGSCPALAKHIRKRLQHAFGSEYARYCEVLKEFRAQIAGRYDEPEERKQALNRLLKSDVLDLIKEGKDGEVEERVRSCI</sequence>
<gene>
    <name evidence="9" type="ORF">COY37_01490</name>
</gene>
<protein>
    <recommendedName>
        <fullName evidence="2">precorrin-2 dehydrogenase</fullName>
        <ecNumber evidence="2">1.3.1.76</ecNumber>
    </recommendedName>
</protein>
<dbReference type="EC" id="1.3.1.76" evidence="2"/>
<dbReference type="PANTHER" id="PTHR35330:SF1">
    <property type="entry name" value="SIROHEME BIOSYNTHESIS PROTEIN MET8"/>
    <property type="match status" value="1"/>
</dbReference>
<dbReference type="InterPro" id="IPR028281">
    <property type="entry name" value="Sirohaem_synthase_central"/>
</dbReference>
<keyword evidence="5" id="KW-0627">Porphyrin biosynthesis</keyword>
<dbReference type="GO" id="GO:0019354">
    <property type="term" value="P:siroheme biosynthetic process"/>
    <property type="evidence" value="ECO:0007669"/>
    <property type="project" value="UniProtKB-UniPathway"/>
</dbReference>
<dbReference type="Pfam" id="PF13241">
    <property type="entry name" value="NAD_binding_7"/>
    <property type="match status" value="1"/>
</dbReference>
<comment type="caution">
    <text evidence="9">The sequence shown here is derived from an EMBL/GenBank/DDBJ whole genome shotgun (WGS) entry which is preliminary data.</text>
</comment>
<dbReference type="SUPFAM" id="SSF75615">
    <property type="entry name" value="Siroheme synthase middle domains-like"/>
    <property type="match status" value="1"/>
</dbReference>
<dbReference type="Pfam" id="PF14824">
    <property type="entry name" value="Sirohm_synth_M"/>
    <property type="match status" value="1"/>
</dbReference>
<dbReference type="Proteomes" id="UP000230956">
    <property type="component" value="Unassembled WGS sequence"/>
</dbReference>
<evidence type="ECO:0000256" key="2">
    <source>
        <dbReference type="ARBA" id="ARBA00012400"/>
    </source>
</evidence>
<dbReference type="UniPathway" id="UPA00262">
    <property type="reaction ID" value="UER00222"/>
</dbReference>
<feature type="domain" description="Sirohaem synthase dimerisation" evidence="7">
    <location>
        <begin position="153"/>
        <end position="204"/>
    </location>
</feature>
<dbReference type="GO" id="GO:0004325">
    <property type="term" value="F:ferrochelatase activity"/>
    <property type="evidence" value="ECO:0007669"/>
    <property type="project" value="InterPro"/>
</dbReference>
<organism evidence="9 10">
    <name type="scientific">Candidatus Aquicultor secundus</name>
    <dbReference type="NCBI Taxonomy" id="1973895"/>
    <lineage>
        <taxon>Bacteria</taxon>
        <taxon>Bacillati</taxon>
        <taxon>Actinomycetota</taxon>
        <taxon>Candidatus Aquicultoria</taxon>
        <taxon>Candidatus Aquicultorales</taxon>
        <taxon>Candidatus Aquicultoraceae</taxon>
        <taxon>Candidatus Aquicultor</taxon>
    </lineage>
</organism>
<evidence type="ECO:0000256" key="1">
    <source>
        <dbReference type="ARBA" id="ARBA00005010"/>
    </source>
</evidence>
<dbReference type="NCBIfam" id="TIGR01470">
    <property type="entry name" value="cysG_Nterm"/>
    <property type="match status" value="1"/>
</dbReference>
<name>A0A2M7TA89_9ACTN</name>
<dbReference type="InterPro" id="IPR019478">
    <property type="entry name" value="Sirohaem_synthase_dimer_dom"/>
</dbReference>
<dbReference type="InterPro" id="IPR036291">
    <property type="entry name" value="NAD(P)-bd_dom_sf"/>
</dbReference>
<evidence type="ECO:0000313" key="10">
    <source>
        <dbReference type="Proteomes" id="UP000230956"/>
    </source>
</evidence>
<dbReference type="GO" id="GO:0043115">
    <property type="term" value="F:precorrin-2 dehydrogenase activity"/>
    <property type="evidence" value="ECO:0007669"/>
    <property type="project" value="UniProtKB-EC"/>
</dbReference>
<dbReference type="EMBL" id="PFNG01000038">
    <property type="protein sequence ID" value="PIZ41877.1"/>
    <property type="molecule type" value="Genomic_DNA"/>
</dbReference>
<accession>A0A2M7TA89</accession>
<evidence type="ECO:0000256" key="4">
    <source>
        <dbReference type="ARBA" id="ARBA00023027"/>
    </source>
</evidence>
<dbReference type="SUPFAM" id="SSF51735">
    <property type="entry name" value="NAD(P)-binding Rossmann-fold domains"/>
    <property type="match status" value="1"/>
</dbReference>
<dbReference type="Gene3D" id="1.10.8.610">
    <property type="entry name" value="SirC, precorrin-2 dehydrogenase, C-terminal helical domain-like"/>
    <property type="match status" value="1"/>
</dbReference>
<dbReference type="AlphaFoldDB" id="A0A2M7TA89"/>